<dbReference type="Pfam" id="PF20233">
    <property type="entry name" value="DUF6590"/>
    <property type="match status" value="1"/>
</dbReference>
<feature type="region of interest" description="Disordered" evidence="1">
    <location>
        <begin position="194"/>
        <end position="278"/>
    </location>
</feature>
<keyword evidence="4" id="KW-1185">Reference proteome</keyword>
<feature type="domain" description="DUF6590" evidence="2">
    <location>
        <begin position="286"/>
        <end position="440"/>
    </location>
</feature>
<feature type="compositionally biased region" description="Low complexity" evidence="1">
    <location>
        <begin position="144"/>
        <end position="162"/>
    </location>
</feature>
<dbReference type="PANTHER" id="PTHR35391:SF5">
    <property type="entry name" value="DUF6590 DOMAIN-CONTAINING PROTEIN"/>
    <property type="match status" value="1"/>
</dbReference>
<sequence>MSTKRHGKSRDTSGGYQWSDWAWDEQRSQFYRARINSKGKTIYDYRAADTAVASPSIPRTESYESSVSTYAGASTNTNKNYYENDGYLYESSAGTSDPVGGLSERFAQASISGEENQAPTPDNYYNSPPRSPEAPIAVPTSFESPQPIQIPSGSSGSISTISHDNYPSTTPVNSWSVASSGAYPLSSSGYNSQPGYYQAQPLQPAGSSDSIYGPSASTSNPYNQSMTLGSSSGSYTNSQWASQQQYQSPTAANSQAHNSVGNQKSIRGAGGSKNKLDPDYKVHSSHDFKHGAVFKILWVEPLGQTAPSDTTTVASFEFNMKYDQNAYASIRRFVIVATGGGHSQCLPISTYGMQATTKRGVKAEDHAIIWTSEHKGDKPPTEISGEAKLVLRPVEVIPRTPRDKLAKESRLNYAKIYTIEHNVKVVFIGHVALSSQRNFVADHDVTWDRRSAYPQKSYPPTTDFSNSGY</sequence>
<dbReference type="Proteomes" id="UP000235786">
    <property type="component" value="Unassembled WGS sequence"/>
</dbReference>
<name>A0A2J6RWP9_HYAVF</name>
<evidence type="ECO:0000256" key="1">
    <source>
        <dbReference type="SAM" id="MobiDB-lite"/>
    </source>
</evidence>
<protein>
    <recommendedName>
        <fullName evidence="2">DUF6590 domain-containing protein</fullName>
    </recommendedName>
</protein>
<reference evidence="3 4" key="1">
    <citation type="submission" date="2016-04" db="EMBL/GenBank/DDBJ databases">
        <title>A degradative enzymes factory behind the ericoid mycorrhizal symbiosis.</title>
        <authorList>
            <consortium name="DOE Joint Genome Institute"/>
            <person name="Martino E."/>
            <person name="Morin E."/>
            <person name="Grelet G."/>
            <person name="Kuo A."/>
            <person name="Kohler A."/>
            <person name="Daghino S."/>
            <person name="Barry K."/>
            <person name="Choi C."/>
            <person name="Cichocki N."/>
            <person name="Clum A."/>
            <person name="Copeland A."/>
            <person name="Hainaut M."/>
            <person name="Haridas S."/>
            <person name="Labutti K."/>
            <person name="Lindquist E."/>
            <person name="Lipzen A."/>
            <person name="Khouja H.-R."/>
            <person name="Murat C."/>
            <person name="Ohm R."/>
            <person name="Olson A."/>
            <person name="Spatafora J."/>
            <person name="Veneault-Fourrey C."/>
            <person name="Henrissat B."/>
            <person name="Grigoriev I."/>
            <person name="Martin F."/>
            <person name="Perotto S."/>
        </authorList>
    </citation>
    <scope>NUCLEOTIDE SEQUENCE [LARGE SCALE GENOMIC DNA]</scope>
    <source>
        <strain evidence="3 4">F</strain>
    </source>
</reference>
<evidence type="ECO:0000313" key="4">
    <source>
        <dbReference type="Proteomes" id="UP000235786"/>
    </source>
</evidence>
<gene>
    <name evidence="3" type="ORF">L207DRAFT_631120</name>
</gene>
<dbReference type="InterPro" id="IPR046497">
    <property type="entry name" value="DUF6590"/>
</dbReference>
<feature type="compositionally biased region" description="Polar residues" evidence="1">
    <location>
        <begin position="112"/>
        <end position="128"/>
    </location>
</feature>
<accession>A0A2J6RWP9</accession>
<dbReference type="STRING" id="1149755.A0A2J6RWP9"/>
<dbReference type="OrthoDB" id="3559580at2759"/>
<organism evidence="3 4">
    <name type="scientific">Hyaloscypha variabilis (strain UAMH 11265 / GT02V1 / F)</name>
    <name type="common">Meliniomyces variabilis</name>
    <dbReference type="NCBI Taxonomy" id="1149755"/>
    <lineage>
        <taxon>Eukaryota</taxon>
        <taxon>Fungi</taxon>
        <taxon>Dikarya</taxon>
        <taxon>Ascomycota</taxon>
        <taxon>Pezizomycotina</taxon>
        <taxon>Leotiomycetes</taxon>
        <taxon>Helotiales</taxon>
        <taxon>Hyaloscyphaceae</taxon>
        <taxon>Hyaloscypha</taxon>
        <taxon>Hyaloscypha variabilis</taxon>
    </lineage>
</organism>
<feature type="region of interest" description="Disordered" evidence="1">
    <location>
        <begin position="112"/>
        <end position="171"/>
    </location>
</feature>
<feature type="compositionally biased region" description="Polar residues" evidence="1">
    <location>
        <begin position="205"/>
        <end position="265"/>
    </location>
</feature>
<dbReference type="AlphaFoldDB" id="A0A2J6RWP9"/>
<dbReference type="EMBL" id="KZ613942">
    <property type="protein sequence ID" value="PMD42935.1"/>
    <property type="molecule type" value="Genomic_DNA"/>
</dbReference>
<proteinExistence type="predicted"/>
<evidence type="ECO:0000259" key="2">
    <source>
        <dbReference type="Pfam" id="PF20233"/>
    </source>
</evidence>
<dbReference type="PANTHER" id="PTHR35391">
    <property type="entry name" value="C2H2-TYPE DOMAIN-CONTAINING PROTEIN-RELATED"/>
    <property type="match status" value="1"/>
</dbReference>
<evidence type="ECO:0000313" key="3">
    <source>
        <dbReference type="EMBL" id="PMD42935.1"/>
    </source>
</evidence>